<feature type="transmembrane region" description="Helical" evidence="9">
    <location>
        <begin position="12"/>
        <end position="37"/>
    </location>
</feature>
<sequence>MNILVQSLAAALAGLPLTLLTWLGGAVLGLILGLLVACGRHLGPRPLRWVLTAAVELVRGTPFLIQSFLLYYGGPFVGLTLTPVAAGLLSLSVYGAAYYSEVFRGGFAAIPPSRLEAARLLGLSHAQSVLRILLPGAALAALPALVNLTIILLKETAVLSIITVPEITFQVTSVGSATFRYAPAMAVLALFYWALVEAMSFAGRRAERTTARLLAA</sequence>
<evidence type="ECO:0000313" key="12">
    <source>
        <dbReference type="Proteomes" id="UP001589865"/>
    </source>
</evidence>
<dbReference type="NCBIfam" id="TIGR01726">
    <property type="entry name" value="HEQRo_perm_3TM"/>
    <property type="match status" value="1"/>
</dbReference>
<dbReference type="Pfam" id="PF00528">
    <property type="entry name" value="BPD_transp_1"/>
    <property type="match status" value="1"/>
</dbReference>
<keyword evidence="7 9" id="KW-1133">Transmembrane helix</keyword>
<keyword evidence="5 9" id="KW-0812">Transmembrane</keyword>
<evidence type="ECO:0000313" key="11">
    <source>
        <dbReference type="EMBL" id="MFC0410894.1"/>
    </source>
</evidence>
<dbReference type="PANTHER" id="PTHR30614:SF0">
    <property type="entry name" value="L-CYSTINE TRANSPORT SYSTEM PERMEASE PROTEIN TCYL"/>
    <property type="match status" value="1"/>
</dbReference>
<evidence type="ECO:0000256" key="9">
    <source>
        <dbReference type="RuleBase" id="RU363032"/>
    </source>
</evidence>
<evidence type="ECO:0000256" key="2">
    <source>
        <dbReference type="ARBA" id="ARBA00010072"/>
    </source>
</evidence>
<keyword evidence="4" id="KW-1003">Cell membrane</keyword>
<dbReference type="InterPro" id="IPR000515">
    <property type="entry name" value="MetI-like"/>
</dbReference>
<feature type="transmembrane region" description="Helical" evidence="9">
    <location>
        <begin position="129"/>
        <end position="153"/>
    </location>
</feature>
<dbReference type="InterPro" id="IPR010065">
    <property type="entry name" value="AA_ABC_transptr_permease_3TM"/>
</dbReference>
<gene>
    <name evidence="11" type="ORF">ACFFGY_21835</name>
</gene>
<organism evidence="11 12">
    <name type="scientific">Roseomonas elaeocarpi</name>
    <dbReference type="NCBI Taxonomy" id="907779"/>
    <lineage>
        <taxon>Bacteria</taxon>
        <taxon>Pseudomonadati</taxon>
        <taxon>Pseudomonadota</taxon>
        <taxon>Alphaproteobacteria</taxon>
        <taxon>Acetobacterales</taxon>
        <taxon>Roseomonadaceae</taxon>
        <taxon>Roseomonas</taxon>
    </lineage>
</organism>
<evidence type="ECO:0000256" key="6">
    <source>
        <dbReference type="ARBA" id="ARBA00022970"/>
    </source>
</evidence>
<dbReference type="Proteomes" id="UP001589865">
    <property type="component" value="Unassembled WGS sequence"/>
</dbReference>
<dbReference type="PROSITE" id="PS50928">
    <property type="entry name" value="ABC_TM1"/>
    <property type="match status" value="1"/>
</dbReference>
<dbReference type="EMBL" id="JBHLUN010000021">
    <property type="protein sequence ID" value="MFC0410894.1"/>
    <property type="molecule type" value="Genomic_DNA"/>
</dbReference>
<evidence type="ECO:0000259" key="10">
    <source>
        <dbReference type="PROSITE" id="PS50928"/>
    </source>
</evidence>
<evidence type="ECO:0000256" key="1">
    <source>
        <dbReference type="ARBA" id="ARBA00004429"/>
    </source>
</evidence>
<keyword evidence="8 9" id="KW-0472">Membrane</keyword>
<evidence type="ECO:0000256" key="3">
    <source>
        <dbReference type="ARBA" id="ARBA00022448"/>
    </source>
</evidence>
<evidence type="ECO:0000256" key="5">
    <source>
        <dbReference type="ARBA" id="ARBA00022692"/>
    </source>
</evidence>
<feature type="transmembrane region" description="Helical" evidence="9">
    <location>
        <begin position="76"/>
        <end position="99"/>
    </location>
</feature>
<comment type="caution">
    <text evidence="11">The sequence shown here is derived from an EMBL/GenBank/DDBJ whole genome shotgun (WGS) entry which is preliminary data.</text>
</comment>
<dbReference type="InterPro" id="IPR043429">
    <property type="entry name" value="ArtM/GltK/GlnP/TcyL/YhdX-like"/>
</dbReference>
<dbReference type="PANTHER" id="PTHR30614">
    <property type="entry name" value="MEMBRANE COMPONENT OF AMINO ACID ABC TRANSPORTER"/>
    <property type="match status" value="1"/>
</dbReference>
<comment type="similarity">
    <text evidence="2">Belongs to the binding-protein-dependent transport system permease family. HisMQ subfamily.</text>
</comment>
<dbReference type="Gene3D" id="1.10.3720.10">
    <property type="entry name" value="MetI-like"/>
    <property type="match status" value="1"/>
</dbReference>
<feature type="domain" description="ABC transmembrane type-1" evidence="10">
    <location>
        <begin position="11"/>
        <end position="200"/>
    </location>
</feature>
<dbReference type="InterPro" id="IPR035906">
    <property type="entry name" value="MetI-like_sf"/>
</dbReference>
<dbReference type="SUPFAM" id="SSF161098">
    <property type="entry name" value="MetI-like"/>
    <property type="match status" value="1"/>
</dbReference>
<comment type="subcellular location">
    <subcellularLocation>
        <location evidence="1">Cell inner membrane</location>
        <topology evidence="1">Multi-pass membrane protein</topology>
    </subcellularLocation>
    <subcellularLocation>
        <location evidence="9">Cell membrane</location>
        <topology evidence="9">Multi-pass membrane protein</topology>
    </subcellularLocation>
</comment>
<evidence type="ECO:0000256" key="7">
    <source>
        <dbReference type="ARBA" id="ARBA00022989"/>
    </source>
</evidence>
<accession>A0ABV6JZ23</accession>
<feature type="transmembrane region" description="Helical" evidence="9">
    <location>
        <begin position="181"/>
        <end position="202"/>
    </location>
</feature>
<evidence type="ECO:0000256" key="4">
    <source>
        <dbReference type="ARBA" id="ARBA00022475"/>
    </source>
</evidence>
<name>A0ABV6JZ23_9PROT</name>
<dbReference type="RefSeq" id="WP_377046653.1">
    <property type="nucleotide sequence ID" value="NZ_JBHLUN010000021.1"/>
</dbReference>
<evidence type="ECO:0000256" key="8">
    <source>
        <dbReference type="ARBA" id="ARBA00023136"/>
    </source>
</evidence>
<keyword evidence="3 9" id="KW-0813">Transport</keyword>
<reference evidence="11 12" key="1">
    <citation type="submission" date="2024-09" db="EMBL/GenBank/DDBJ databases">
        <authorList>
            <person name="Sun Q."/>
            <person name="Mori K."/>
        </authorList>
    </citation>
    <scope>NUCLEOTIDE SEQUENCE [LARGE SCALE GENOMIC DNA]</scope>
    <source>
        <strain evidence="11 12">TBRC 5777</strain>
    </source>
</reference>
<protein>
    <submittedName>
        <fullName evidence="11">Amino acid ABC transporter permease</fullName>
    </submittedName>
</protein>
<keyword evidence="12" id="KW-1185">Reference proteome</keyword>
<keyword evidence="6" id="KW-0029">Amino-acid transport</keyword>
<feature type="transmembrane region" description="Helical" evidence="9">
    <location>
        <begin position="49"/>
        <end position="70"/>
    </location>
</feature>
<proteinExistence type="inferred from homology"/>
<dbReference type="CDD" id="cd06261">
    <property type="entry name" value="TM_PBP2"/>
    <property type="match status" value="1"/>
</dbReference>